<proteinExistence type="predicted"/>
<sequence>MMAKNKQKESEVQLSTARAPYNFIPLINKVAVRYNDVSELPHHDVWYEHLLSGNISITITVDTPMCVANGLKKEQGLDFFQDANGNYTIPGSSLRGMIRTNMQILGLGKLRAGIDFDDHTVFYRDYASASSSKAAQAKEYYTSLLGVKSKNNISCAERVHAGYLHCRADKDEYYIHPCKGEKFFRVNRSVHNSKWEKLYAGYLPIYYSGDPQKFDVITPDEFHQKDATEQEKWREGVLLSPGQMKNQNSLYIFPQEDTDHEIAISPEQAVNFKTDWEARKNGLPGTDKRNPMDPEFWALPKHGKSKPVFYIPDTDYFGMSQFLRIPYAHALSHGLPQMHQSDEFVLDYPNAVLGFSEKDMSYRSRVSFDDMKAPCGTKTGDYVDMILGGPKPSFYPNYTVDGIDYNQDNFQLRGIKQYWLKEVEKTATGSNKQVGDAIKPVPVGTKFTGTIHYQNLAEDELGLLLWCLRLEDGCYQQLGKAKPYGYGRVKLQIDALHEYNPHELYHSLSYTEKNDTKKTRDRVEQLICAYDTKVCELVGIKPKKKGKKLLAPSIRTYSVVQDFMYMKRTIRTDKKEVSYLSIKEHKNVGTVMPTVHDVRNEAKKAATQKTDLEKKSGARSNSGFAALAGLLDSLD</sequence>
<dbReference type="OrthoDB" id="5362408at2"/>
<reference evidence="1 2" key="1">
    <citation type="submission" date="2017-05" db="EMBL/GenBank/DDBJ databases">
        <title>Butyricicoccus porcorum sp. nov. a butyrate-producing bacterium from the swine intestinal tract.</title>
        <authorList>
            <person name="Trachsel J."/>
            <person name="Humphrey S."/>
            <person name="Allen H.K."/>
        </authorList>
    </citation>
    <scope>NUCLEOTIDE SEQUENCE [LARGE SCALE GENOMIC DNA]</scope>
    <source>
        <strain evidence="1">BB10</strain>
    </source>
</reference>
<dbReference type="Proteomes" id="UP000194903">
    <property type="component" value="Unassembled WGS sequence"/>
</dbReference>
<dbReference type="NCBIfam" id="TIGR03986">
    <property type="entry name" value="TIGR03986 family CRISPR-associated RAMP protein"/>
    <property type="match status" value="1"/>
</dbReference>
<accession>A0A252F5S7</accession>
<dbReference type="InterPro" id="IPR023825">
    <property type="entry name" value="CRISPR-assoc_RAMP_BGP1436"/>
</dbReference>
<name>A0A252F5S7_9FIRM</name>
<evidence type="ECO:0000313" key="1">
    <source>
        <dbReference type="EMBL" id="OUM21123.1"/>
    </source>
</evidence>
<keyword evidence="2" id="KW-1185">Reference proteome</keyword>
<protein>
    <submittedName>
        <fullName evidence="1">CRISPR-associated RAMP family protein</fullName>
    </submittedName>
</protein>
<dbReference type="PANTHER" id="PTHR35579:SF3">
    <property type="entry name" value="CRISPR SYSTEM CMS ENDORIBONUCLEASE CSM3"/>
    <property type="match status" value="1"/>
</dbReference>
<dbReference type="EMBL" id="NHOC01000003">
    <property type="protein sequence ID" value="OUM21123.1"/>
    <property type="molecule type" value="Genomic_DNA"/>
</dbReference>
<organism evidence="1 2">
    <name type="scientific">Butyricicoccus porcorum</name>
    <dbReference type="NCBI Taxonomy" id="1945634"/>
    <lineage>
        <taxon>Bacteria</taxon>
        <taxon>Bacillati</taxon>
        <taxon>Bacillota</taxon>
        <taxon>Clostridia</taxon>
        <taxon>Eubacteriales</taxon>
        <taxon>Butyricicoccaceae</taxon>
        <taxon>Butyricicoccus</taxon>
    </lineage>
</organism>
<comment type="caution">
    <text evidence="1">The sequence shown here is derived from an EMBL/GenBank/DDBJ whole genome shotgun (WGS) entry which is preliminary data.</text>
</comment>
<dbReference type="InterPro" id="IPR052216">
    <property type="entry name" value="CRISPR_Csm3_endoribonuclease"/>
</dbReference>
<dbReference type="AlphaFoldDB" id="A0A252F5S7"/>
<dbReference type="PANTHER" id="PTHR35579">
    <property type="entry name" value="CRISPR SYSTEM CMS ENDORIBONUCLEASE CSM3"/>
    <property type="match status" value="1"/>
</dbReference>
<gene>
    <name evidence="1" type="ORF">CBW42_03560</name>
</gene>
<evidence type="ECO:0000313" key="2">
    <source>
        <dbReference type="Proteomes" id="UP000194903"/>
    </source>
</evidence>